<sequence>MRIAFGADHAGYELKERLVEYVRSRGHETIDVGTHSLDSVDYPSFGKAAAQRVLDGEADLAVLVCGTGIGIGMSAGKMPGIRCAMVSEPYSAHLARQHNDANALALGARVLGPGLAEMIVDEFLQTPFEGGRHARRVGMIEQPADES</sequence>
<dbReference type="EMBL" id="OMOH01000009">
    <property type="protein sequence ID" value="SPF69118.1"/>
    <property type="molecule type" value="Genomic_DNA"/>
</dbReference>
<dbReference type="Proteomes" id="UP000265962">
    <property type="component" value="Unassembled WGS sequence"/>
</dbReference>
<reference evidence="6" key="1">
    <citation type="submission" date="2018-02" db="EMBL/GenBank/DDBJ databases">
        <authorList>
            <person name="Hornung B."/>
        </authorList>
    </citation>
    <scope>NUCLEOTIDE SEQUENCE [LARGE SCALE GENOMIC DNA]</scope>
</reference>
<dbReference type="AlphaFoldDB" id="A0A375I346"/>
<proteinExistence type="inferred from homology"/>
<dbReference type="SUPFAM" id="SSF89623">
    <property type="entry name" value="Ribose/Galactose isomerase RpiB/AlsB"/>
    <property type="match status" value="1"/>
</dbReference>
<evidence type="ECO:0000256" key="4">
    <source>
        <dbReference type="PIRSR" id="PIRSR005384-2"/>
    </source>
</evidence>
<dbReference type="PIRSF" id="PIRSF005384">
    <property type="entry name" value="RpiB_LacA_B"/>
    <property type="match status" value="1"/>
</dbReference>
<evidence type="ECO:0000256" key="2">
    <source>
        <dbReference type="ARBA" id="ARBA00023235"/>
    </source>
</evidence>
<dbReference type="EC" id="5.-.-.-" evidence="5"/>
<name>A0A375I346_9ACTN</name>
<feature type="binding site" evidence="4">
    <location>
        <begin position="8"/>
        <end position="9"/>
    </location>
    <ligand>
        <name>D-ribulose 5-phosphate</name>
        <dbReference type="ChEBI" id="CHEBI:58121"/>
    </ligand>
</feature>
<dbReference type="RefSeq" id="WP_119716230.1">
    <property type="nucleotide sequence ID" value="NZ_OMOH01000009.1"/>
</dbReference>
<gene>
    <name evidence="5" type="ORF">PROPJV5_2079</name>
</gene>
<accession>A0A375I346</accession>
<dbReference type="PANTHER" id="PTHR30345:SF0">
    <property type="entry name" value="DNA DAMAGE-REPAIR_TOLERATION PROTEIN DRT102"/>
    <property type="match status" value="1"/>
</dbReference>
<feature type="binding site" evidence="4">
    <location>
        <position position="132"/>
    </location>
    <ligand>
        <name>D-ribulose 5-phosphate</name>
        <dbReference type="ChEBI" id="CHEBI:58121"/>
    </ligand>
</feature>
<keyword evidence="6" id="KW-1185">Reference proteome</keyword>
<organism evidence="5 6">
    <name type="scientific">Propionibacterium ruminifibrarum</name>
    <dbReference type="NCBI Taxonomy" id="1962131"/>
    <lineage>
        <taxon>Bacteria</taxon>
        <taxon>Bacillati</taxon>
        <taxon>Actinomycetota</taxon>
        <taxon>Actinomycetes</taxon>
        <taxon>Propionibacteriales</taxon>
        <taxon>Propionibacteriaceae</taxon>
        <taxon>Propionibacterium</taxon>
    </lineage>
</organism>
<protein>
    <submittedName>
        <fullName evidence="5">Galactose-6-phosphate isomerase</fullName>
        <ecNumber evidence="5">5.-.-.-</ecNumber>
        <ecNumber evidence="5">5.3.1.26</ecNumber>
    </submittedName>
</protein>
<dbReference type="Pfam" id="PF02502">
    <property type="entry name" value="LacAB_rpiB"/>
    <property type="match status" value="1"/>
</dbReference>
<dbReference type="OrthoDB" id="1778624at2"/>
<dbReference type="PANTHER" id="PTHR30345">
    <property type="entry name" value="RIBOSE-5-PHOSPHATE ISOMERASE B"/>
    <property type="match status" value="1"/>
</dbReference>
<dbReference type="InterPro" id="IPR003500">
    <property type="entry name" value="RpiB_LacA_LacB"/>
</dbReference>
<feature type="binding site" evidence="4">
    <location>
        <begin position="66"/>
        <end position="70"/>
    </location>
    <ligand>
        <name>D-ribulose 5-phosphate</name>
        <dbReference type="ChEBI" id="CHEBI:58121"/>
    </ligand>
</feature>
<evidence type="ECO:0000313" key="6">
    <source>
        <dbReference type="Proteomes" id="UP000265962"/>
    </source>
</evidence>
<evidence type="ECO:0000256" key="1">
    <source>
        <dbReference type="ARBA" id="ARBA00008754"/>
    </source>
</evidence>
<evidence type="ECO:0000256" key="3">
    <source>
        <dbReference type="PIRSR" id="PIRSR005384-1"/>
    </source>
</evidence>
<dbReference type="GO" id="GO:0050044">
    <property type="term" value="F:galactose-6-phosphate isomerase activity"/>
    <property type="evidence" value="ECO:0007669"/>
    <property type="project" value="UniProtKB-EC"/>
</dbReference>
<evidence type="ECO:0000313" key="5">
    <source>
        <dbReference type="EMBL" id="SPF69118.1"/>
    </source>
</evidence>
<dbReference type="InterPro" id="IPR004785">
    <property type="entry name" value="RpiB"/>
</dbReference>
<dbReference type="NCBIfam" id="TIGR00689">
    <property type="entry name" value="rpiB_lacA_lacB"/>
    <property type="match status" value="1"/>
</dbReference>
<comment type="similarity">
    <text evidence="1">Belongs to the LacAB/RpiB family.</text>
</comment>
<feature type="active site" description="Proton acceptor" evidence="3">
    <location>
        <position position="65"/>
    </location>
</feature>
<dbReference type="NCBIfam" id="NF004051">
    <property type="entry name" value="PRK05571.1"/>
    <property type="match status" value="1"/>
</dbReference>
<dbReference type="Gene3D" id="3.40.1400.10">
    <property type="entry name" value="Sugar-phosphate isomerase, RpiB/LacA/LacB"/>
    <property type="match status" value="1"/>
</dbReference>
<feature type="binding site" evidence="4">
    <location>
        <position position="99"/>
    </location>
    <ligand>
        <name>D-ribulose 5-phosphate</name>
        <dbReference type="ChEBI" id="CHEBI:58121"/>
    </ligand>
</feature>
<feature type="active site" description="Proton donor" evidence="3">
    <location>
        <position position="98"/>
    </location>
</feature>
<dbReference type="NCBIfam" id="TIGR01120">
    <property type="entry name" value="rpiB"/>
    <property type="match status" value="1"/>
</dbReference>
<keyword evidence="2 5" id="KW-0413">Isomerase</keyword>
<feature type="binding site" evidence="4">
    <location>
        <position position="136"/>
    </location>
    <ligand>
        <name>D-ribulose 5-phosphate</name>
        <dbReference type="ChEBI" id="CHEBI:58121"/>
    </ligand>
</feature>
<dbReference type="InterPro" id="IPR036569">
    <property type="entry name" value="RpiB_LacA_LacB_sf"/>
</dbReference>
<feature type="binding site" evidence="4">
    <location>
        <position position="109"/>
    </location>
    <ligand>
        <name>D-ribulose 5-phosphate</name>
        <dbReference type="ChEBI" id="CHEBI:58121"/>
    </ligand>
</feature>
<dbReference type="GO" id="GO:0005975">
    <property type="term" value="P:carbohydrate metabolic process"/>
    <property type="evidence" value="ECO:0007669"/>
    <property type="project" value="InterPro"/>
</dbReference>
<dbReference type="EC" id="5.3.1.26" evidence="5"/>